<evidence type="ECO:0000313" key="5">
    <source>
        <dbReference type="Proteomes" id="UP000243024"/>
    </source>
</evidence>
<evidence type="ECO:0000256" key="2">
    <source>
        <dbReference type="ARBA" id="ARBA00023287"/>
    </source>
</evidence>
<feature type="transmembrane region" description="Helical" evidence="3">
    <location>
        <begin position="27"/>
        <end position="48"/>
    </location>
</feature>
<keyword evidence="3" id="KW-1133">Transmembrane helix</keyword>
<gene>
    <name evidence="4" type="ORF">SA87_07235</name>
</gene>
<comment type="subcellular location">
    <subcellularLocation>
        <location evidence="1">Cell surface</location>
    </subcellularLocation>
</comment>
<evidence type="ECO:0008006" key="6">
    <source>
        <dbReference type="Google" id="ProtNLM"/>
    </source>
</evidence>
<evidence type="ECO:0000256" key="3">
    <source>
        <dbReference type="SAM" id="Phobius"/>
    </source>
</evidence>
<evidence type="ECO:0000256" key="1">
    <source>
        <dbReference type="ARBA" id="ARBA00004241"/>
    </source>
</evidence>
<dbReference type="AlphaFoldDB" id="A0A132N7K9"/>
<dbReference type="Proteomes" id="UP000243024">
    <property type="component" value="Unassembled WGS sequence"/>
</dbReference>
<evidence type="ECO:0000313" key="4">
    <source>
        <dbReference type="EMBL" id="OAR04233.1"/>
    </source>
</evidence>
<accession>A0A132N7K9</accession>
<protein>
    <recommendedName>
        <fullName evidence="6">Prepilin-type N-terminal cleavage/methylation domain-containing protein</fullName>
    </recommendedName>
</protein>
<dbReference type="RefSeq" id="WP_066201603.1">
    <property type="nucleotide sequence ID" value="NZ_CBCSAS010000023.1"/>
</dbReference>
<keyword evidence="3" id="KW-0812">Transmembrane</keyword>
<dbReference type="GO" id="GO:0030420">
    <property type="term" value="P:establishment of competence for transformation"/>
    <property type="evidence" value="ECO:0007669"/>
    <property type="project" value="UniProtKB-KW"/>
</dbReference>
<reference evidence="4 5" key="1">
    <citation type="submission" date="2015-09" db="EMBL/GenBank/DDBJ databases">
        <title>Draft genome sequence of Hydrogenibacillus schlegelii DSM 2000.</title>
        <authorList>
            <person name="Hemp J."/>
        </authorList>
    </citation>
    <scope>NUCLEOTIDE SEQUENCE [LARGE SCALE GENOMIC DNA]</scope>
    <source>
        <strain evidence="4 5">MA 48</strain>
    </source>
</reference>
<organism evidence="4 5">
    <name type="scientific">Hydrogenibacillus schlegelii</name>
    <name type="common">Bacillus schlegelii</name>
    <dbReference type="NCBI Taxonomy" id="1484"/>
    <lineage>
        <taxon>Bacteria</taxon>
        <taxon>Bacillati</taxon>
        <taxon>Bacillota</taxon>
        <taxon>Bacilli</taxon>
        <taxon>Bacillales</taxon>
        <taxon>Bacillales Family X. Incertae Sedis</taxon>
        <taxon>Hydrogenibacillus</taxon>
    </lineage>
</organism>
<sequence length="187" mass="20796">MKGVNSPQCIERPSSSEHEAGLTLVELLAALSLSAVVMLASAFIVLAVGQTQARLTRDLEVEREVDVITHMIERQVKDATRLEPVPEQASGAVRAFRAVKEENAQKIVRQFTLTESGLKLETWTETPDNQQVNRHETTLPLRFCSDQTASGDRTSFEINGGMIAMNLVCQIDWGTEKRFFRIVSVLP</sequence>
<dbReference type="InterPro" id="IPR012902">
    <property type="entry name" value="N_methyl_site"/>
</dbReference>
<dbReference type="PROSITE" id="PS00409">
    <property type="entry name" value="PROKAR_NTER_METHYL"/>
    <property type="match status" value="1"/>
</dbReference>
<comment type="caution">
    <text evidence="4">The sequence shown here is derived from an EMBL/GenBank/DDBJ whole genome shotgun (WGS) entry which is preliminary data.</text>
</comment>
<dbReference type="EMBL" id="JXBB01000023">
    <property type="protein sequence ID" value="OAR04233.1"/>
    <property type="molecule type" value="Genomic_DNA"/>
</dbReference>
<name>A0A132N7K9_HYDSH</name>
<dbReference type="GO" id="GO:0009986">
    <property type="term" value="C:cell surface"/>
    <property type="evidence" value="ECO:0007669"/>
    <property type="project" value="UniProtKB-SubCell"/>
</dbReference>
<proteinExistence type="predicted"/>
<keyword evidence="3" id="KW-0472">Membrane</keyword>
<keyword evidence="5" id="KW-1185">Reference proteome</keyword>
<dbReference type="STRING" id="1484.SA87_07235"/>
<keyword evidence="2" id="KW-0178">Competence</keyword>